<sequence length="337" mass="40169">MARRLRKLKCRSDSIPELNTIEEKIDFTLPVLHEDESVCRLSQKRLKIIKDKGIHMKKGKWTQQEISVLVNNYQEFTEKFGIDDPVLIFGIGKKRPEILPFLKAKHFYARLGKGLNDRSLTCIYRKAKVLLDPMRKRNKLNEAEVSKLIKLRERGLEWSEIARKMKRRAENCSDAYNWHKKKVNVGKWSKEEERQLVKAVKKIVGPIKSEKKSNISWKKIAELVPTRNSSQCRHHWKLKLSWTCNASQRKQWTIRNNAMLINILKNEWYVEDGADVDWKKIQESFTQYSPSYNYVLKKWYYLKSHVPKGKEFREVIDFYYKKYKTIIESFNHENSSN</sequence>
<dbReference type="PROSITE" id="PS50090">
    <property type="entry name" value="MYB_LIKE"/>
    <property type="match status" value="1"/>
</dbReference>
<dbReference type="PANTHER" id="PTHR46760">
    <property type="entry name" value="TRANSCRIPTION TERMINATION FACTOR 1"/>
    <property type="match status" value="1"/>
</dbReference>
<dbReference type="Gene3D" id="1.10.10.60">
    <property type="entry name" value="Homeodomain-like"/>
    <property type="match status" value="1"/>
</dbReference>
<dbReference type="InterPro" id="IPR053078">
    <property type="entry name" value="TTF1-like"/>
</dbReference>
<comment type="subcellular location">
    <subcellularLocation>
        <location evidence="1">Nucleus</location>
    </subcellularLocation>
</comment>
<accession>A0A087T7H3</accession>
<evidence type="ECO:0000313" key="5">
    <source>
        <dbReference type="Proteomes" id="UP000054359"/>
    </source>
</evidence>
<reference evidence="4 5" key="1">
    <citation type="submission" date="2013-11" db="EMBL/GenBank/DDBJ databases">
        <title>Genome sequencing of Stegodyphus mimosarum.</title>
        <authorList>
            <person name="Bechsgaard J."/>
        </authorList>
    </citation>
    <scope>NUCLEOTIDE SEQUENCE [LARGE SCALE GENOMIC DNA]</scope>
</reference>
<dbReference type="PROSITE" id="PS51294">
    <property type="entry name" value="HTH_MYB"/>
    <property type="match status" value="1"/>
</dbReference>
<dbReference type="Pfam" id="PF00249">
    <property type="entry name" value="Myb_DNA-binding"/>
    <property type="match status" value="1"/>
</dbReference>
<dbReference type="STRING" id="407821.A0A087T7H3"/>
<dbReference type="OMA" id="AFWSEIT"/>
<feature type="domain" description="Myb-like" evidence="2">
    <location>
        <begin position="180"/>
        <end position="240"/>
    </location>
</feature>
<evidence type="ECO:0000256" key="1">
    <source>
        <dbReference type="ARBA" id="ARBA00004123"/>
    </source>
</evidence>
<dbReference type="InterPro" id="IPR009057">
    <property type="entry name" value="Homeodomain-like_sf"/>
</dbReference>
<organism evidence="4 5">
    <name type="scientific">Stegodyphus mimosarum</name>
    <name type="common">African social velvet spider</name>
    <dbReference type="NCBI Taxonomy" id="407821"/>
    <lineage>
        <taxon>Eukaryota</taxon>
        <taxon>Metazoa</taxon>
        <taxon>Ecdysozoa</taxon>
        <taxon>Arthropoda</taxon>
        <taxon>Chelicerata</taxon>
        <taxon>Arachnida</taxon>
        <taxon>Araneae</taxon>
        <taxon>Araneomorphae</taxon>
        <taxon>Entelegynae</taxon>
        <taxon>Eresoidea</taxon>
        <taxon>Eresidae</taxon>
        <taxon>Stegodyphus</taxon>
    </lineage>
</organism>
<feature type="non-terminal residue" evidence="4">
    <location>
        <position position="337"/>
    </location>
</feature>
<gene>
    <name evidence="4" type="ORF">X975_24344</name>
</gene>
<dbReference type="CDD" id="cd00167">
    <property type="entry name" value="SANT"/>
    <property type="match status" value="1"/>
</dbReference>
<feature type="domain" description="HTH myb-type" evidence="3">
    <location>
        <begin position="180"/>
        <end position="244"/>
    </location>
</feature>
<dbReference type="GO" id="GO:0003682">
    <property type="term" value="F:chromatin binding"/>
    <property type="evidence" value="ECO:0007669"/>
    <property type="project" value="TreeGrafter"/>
</dbReference>
<protein>
    <submittedName>
        <fullName evidence="4">Cyclin-D-binding Myb-like transcription factor 1</fullName>
    </submittedName>
</protein>
<dbReference type="InterPro" id="IPR001005">
    <property type="entry name" value="SANT/Myb"/>
</dbReference>
<dbReference type="InterPro" id="IPR017930">
    <property type="entry name" value="Myb_dom"/>
</dbReference>
<evidence type="ECO:0000259" key="2">
    <source>
        <dbReference type="PROSITE" id="PS50090"/>
    </source>
</evidence>
<name>A0A087T7H3_STEMI</name>
<dbReference type="GO" id="GO:0006363">
    <property type="term" value="P:termination of RNA polymerase I transcription"/>
    <property type="evidence" value="ECO:0007669"/>
    <property type="project" value="TreeGrafter"/>
</dbReference>
<dbReference type="Proteomes" id="UP000054359">
    <property type="component" value="Unassembled WGS sequence"/>
</dbReference>
<dbReference type="AlphaFoldDB" id="A0A087T7H3"/>
<dbReference type="GO" id="GO:0005730">
    <property type="term" value="C:nucleolus"/>
    <property type="evidence" value="ECO:0007669"/>
    <property type="project" value="TreeGrafter"/>
</dbReference>
<evidence type="ECO:0000259" key="3">
    <source>
        <dbReference type="PROSITE" id="PS51294"/>
    </source>
</evidence>
<proteinExistence type="predicted"/>
<dbReference type="SMART" id="SM00717">
    <property type="entry name" value="SANT"/>
    <property type="match status" value="3"/>
</dbReference>
<evidence type="ECO:0000313" key="4">
    <source>
        <dbReference type="EMBL" id="KFM61062.1"/>
    </source>
</evidence>
<dbReference type="PANTHER" id="PTHR46760:SF1">
    <property type="entry name" value="TRANSCRIPTION TERMINATION FACTOR 1"/>
    <property type="match status" value="1"/>
</dbReference>
<dbReference type="EMBL" id="KK113793">
    <property type="protein sequence ID" value="KFM61062.1"/>
    <property type="molecule type" value="Genomic_DNA"/>
</dbReference>
<keyword evidence="5" id="KW-1185">Reference proteome</keyword>
<dbReference type="SUPFAM" id="SSF46689">
    <property type="entry name" value="Homeodomain-like"/>
    <property type="match status" value="1"/>
</dbReference>
<dbReference type="OrthoDB" id="5812619at2759"/>